<dbReference type="SUPFAM" id="SSF46785">
    <property type="entry name" value="Winged helix' DNA-binding domain"/>
    <property type="match status" value="1"/>
</dbReference>
<feature type="region of interest" description="Disordered" evidence="1">
    <location>
        <begin position="1"/>
        <end position="24"/>
    </location>
</feature>
<evidence type="ECO:0000256" key="1">
    <source>
        <dbReference type="SAM" id="MobiDB-lite"/>
    </source>
</evidence>
<protein>
    <recommendedName>
        <fullName evidence="4">MarR family transcriptional regulator</fullName>
    </recommendedName>
</protein>
<dbReference type="InterPro" id="IPR036388">
    <property type="entry name" value="WH-like_DNA-bd_sf"/>
</dbReference>
<reference evidence="2 3" key="1">
    <citation type="submission" date="2020-04" db="EMBL/GenBank/DDBJ databases">
        <title>Novosphingobium sp. TW-4 isolated from soil.</title>
        <authorList>
            <person name="Dahal R.H."/>
            <person name="Chaudhary D.K."/>
        </authorList>
    </citation>
    <scope>NUCLEOTIDE SEQUENCE [LARGE SCALE GENOMIC DNA]</scope>
    <source>
        <strain evidence="2 3">TW-4</strain>
    </source>
</reference>
<dbReference type="InterPro" id="IPR036390">
    <property type="entry name" value="WH_DNA-bd_sf"/>
</dbReference>
<evidence type="ECO:0000313" key="2">
    <source>
        <dbReference type="EMBL" id="NML92951.1"/>
    </source>
</evidence>
<proteinExistence type="predicted"/>
<dbReference type="EMBL" id="JABBGM010000002">
    <property type="protein sequence ID" value="NML92951.1"/>
    <property type="molecule type" value="Genomic_DNA"/>
</dbReference>
<dbReference type="Proteomes" id="UP000583556">
    <property type="component" value="Unassembled WGS sequence"/>
</dbReference>
<keyword evidence="3" id="KW-1185">Reference proteome</keyword>
<organism evidence="2 3">
    <name type="scientific">Novosphingobium olei</name>
    <dbReference type="NCBI Taxonomy" id="2728851"/>
    <lineage>
        <taxon>Bacteria</taxon>
        <taxon>Pseudomonadati</taxon>
        <taxon>Pseudomonadota</taxon>
        <taxon>Alphaproteobacteria</taxon>
        <taxon>Sphingomonadales</taxon>
        <taxon>Sphingomonadaceae</taxon>
        <taxon>Novosphingobium</taxon>
    </lineage>
</organism>
<dbReference type="AlphaFoldDB" id="A0A7Y0BM15"/>
<dbReference type="Gene3D" id="1.10.10.10">
    <property type="entry name" value="Winged helix-like DNA-binding domain superfamily/Winged helix DNA-binding domain"/>
    <property type="match status" value="1"/>
</dbReference>
<gene>
    <name evidence="2" type="ORF">HHL27_04615</name>
</gene>
<sequence>MPGRRIGFGNRLARNHGGNARKTVHHACRSPHPEIMPLYMRVNLGIFLSTSKRRGRRPFRQFRGLRRMARAQSVVEVGCGAVGAASADLSECPAQGRLSGLASELEALVGDVRSRLASASIDGAIDAADQARTAFNAEELSLGIAKKLYRDRRRRAEMFDADLFGEPAWDMLLDLFIAACENRQVSTTSACIGANVPVATGLRWIQLLENQGLIARRADPRDARRVWISLTASARRRLRTYFASSLQQPGRPANAAGAAA</sequence>
<evidence type="ECO:0000313" key="3">
    <source>
        <dbReference type="Proteomes" id="UP000583556"/>
    </source>
</evidence>
<comment type="caution">
    <text evidence="2">The sequence shown here is derived from an EMBL/GenBank/DDBJ whole genome shotgun (WGS) entry which is preliminary data.</text>
</comment>
<evidence type="ECO:0008006" key="4">
    <source>
        <dbReference type="Google" id="ProtNLM"/>
    </source>
</evidence>
<accession>A0A7Y0BM15</accession>
<dbReference type="RefSeq" id="WP_169492224.1">
    <property type="nucleotide sequence ID" value="NZ_JABBGM010000002.1"/>
</dbReference>
<name>A0A7Y0BM15_9SPHN</name>